<proteinExistence type="predicted"/>
<dbReference type="Proteomes" id="UP001366060">
    <property type="component" value="Unassembled WGS sequence"/>
</dbReference>
<evidence type="ECO:0000313" key="2">
    <source>
        <dbReference type="Proteomes" id="UP001366060"/>
    </source>
</evidence>
<keyword evidence="2" id="KW-1185">Reference proteome</keyword>
<dbReference type="RefSeq" id="WP_341627956.1">
    <property type="nucleotide sequence ID" value="NZ_JBAKBA010000019.1"/>
</dbReference>
<comment type="caution">
    <text evidence="1">The sequence shown here is derived from an EMBL/GenBank/DDBJ whole genome shotgun (WGS) entry which is preliminary data.</text>
</comment>
<accession>A0ABU9HC82</accession>
<organism evidence="1 2">
    <name type="scientific">Psychromonas arctica</name>
    <dbReference type="NCBI Taxonomy" id="168275"/>
    <lineage>
        <taxon>Bacteria</taxon>
        <taxon>Pseudomonadati</taxon>
        <taxon>Pseudomonadota</taxon>
        <taxon>Gammaproteobacteria</taxon>
        <taxon>Alteromonadales</taxon>
        <taxon>Psychromonadaceae</taxon>
        <taxon>Psychromonas</taxon>
    </lineage>
</organism>
<gene>
    <name evidence="1" type="ORF">V6255_09635</name>
</gene>
<protein>
    <submittedName>
        <fullName evidence="1">YecH family metal-binding protein</fullName>
    </submittedName>
</protein>
<evidence type="ECO:0000313" key="1">
    <source>
        <dbReference type="EMBL" id="MEL0659398.1"/>
    </source>
</evidence>
<name>A0ABU9HC82_9GAMM</name>
<dbReference type="EMBL" id="JBAKBA010000019">
    <property type="protein sequence ID" value="MEL0659398.1"/>
    <property type="molecule type" value="Genomic_DNA"/>
</dbReference>
<dbReference type="Pfam" id="PF10678">
    <property type="entry name" value="DUF2492"/>
    <property type="match status" value="1"/>
</dbReference>
<sequence length="69" mass="7945">MMNQSIHGHQVIEILEKSEKTYTKQTLKTMISNTFGDSTRFHTCMESDLTTDQLIDFLKSKGKFVESTN</sequence>
<dbReference type="InterPro" id="IPR019620">
    <property type="entry name" value="Metal-bd_prot_put"/>
</dbReference>
<reference evidence="1 2" key="1">
    <citation type="submission" date="2024-02" db="EMBL/GenBank/DDBJ databases">
        <title>Bacteria isolated from the canopy kelp, Nereocystis luetkeana.</title>
        <authorList>
            <person name="Pfister C.A."/>
            <person name="Younker I.T."/>
            <person name="Light S.H."/>
        </authorList>
    </citation>
    <scope>NUCLEOTIDE SEQUENCE [LARGE SCALE GENOMIC DNA]</scope>
    <source>
        <strain evidence="1 2">TI.2.07</strain>
    </source>
</reference>
<dbReference type="NCBIfam" id="TIGR03853">
    <property type="entry name" value="matur_matur"/>
    <property type="match status" value="1"/>
</dbReference>